<protein>
    <submittedName>
        <fullName evidence="3">ArsR family transcriptional regulator</fullName>
    </submittedName>
</protein>
<dbReference type="Proteomes" id="UP001596398">
    <property type="component" value="Unassembled WGS sequence"/>
</dbReference>
<feature type="domain" description="DUF7351" evidence="2">
    <location>
        <begin position="102"/>
        <end position="284"/>
    </location>
</feature>
<organism evidence="3 4">
    <name type="scientific">Halosegnis marinus</name>
    <dbReference type="NCBI Taxonomy" id="3034023"/>
    <lineage>
        <taxon>Archaea</taxon>
        <taxon>Methanobacteriati</taxon>
        <taxon>Methanobacteriota</taxon>
        <taxon>Stenosarchaea group</taxon>
        <taxon>Halobacteria</taxon>
        <taxon>Halobacteriales</taxon>
        <taxon>Natronomonadaceae</taxon>
        <taxon>Halosegnis</taxon>
    </lineage>
</organism>
<evidence type="ECO:0000259" key="1">
    <source>
        <dbReference type="Pfam" id="PF24038"/>
    </source>
</evidence>
<name>A0ABD5ZMC8_9EURY</name>
<dbReference type="Pfam" id="PF24042">
    <property type="entry name" value="DUF7351"/>
    <property type="match status" value="1"/>
</dbReference>
<evidence type="ECO:0000313" key="4">
    <source>
        <dbReference type="Proteomes" id="UP001596398"/>
    </source>
</evidence>
<gene>
    <name evidence="3" type="ORF">ACFQJ4_05165</name>
</gene>
<dbReference type="RefSeq" id="WP_276235722.1">
    <property type="nucleotide sequence ID" value="NZ_CP119802.1"/>
</dbReference>
<reference evidence="3 4" key="1">
    <citation type="journal article" date="2019" name="Int. J. Syst. Evol. Microbiol.">
        <title>The Global Catalogue of Microorganisms (GCM) 10K type strain sequencing project: providing services to taxonomists for standard genome sequencing and annotation.</title>
        <authorList>
            <consortium name="The Broad Institute Genomics Platform"/>
            <consortium name="The Broad Institute Genome Sequencing Center for Infectious Disease"/>
            <person name="Wu L."/>
            <person name="Ma J."/>
        </authorList>
    </citation>
    <scope>NUCLEOTIDE SEQUENCE [LARGE SCALE GENOMIC DNA]</scope>
    <source>
        <strain evidence="3 4">DT85</strain>
    </source>
</reference>
<dbReference type="AlphaFoldDB" id="A0ABD5ZMC8"/>
<evidence type="ECO:0000259" key="2">
    <source>
        <dbReference type="Pfam" id="PF24042"/>
    </source>
</evidence>
<dbReference type="EMBL" id="JBHTAP010000001">
    <property type="protein sequence ID" value="MFC7234707.1"/>
    <property type="molecule type" value="Genomic_DNA"/>
</dbReference>
<proteinExistence type="predicted"/>
<accession>A0ABD5ZMC8</accession>
<dbReference type="Pfam" id="PF24038">
    <property type="entry name" value="DUF7347"/>
    <property type="match status" value="1"/>
</dbReference>
<keyword evidence="4" id="KW-1185">Reference proteome</keyword>
<feature type="domain" description="DUF7347" evidence="1">
    <location>
        <begin position="6"/>
        <end position="85"/>
    </location>
</feature>
<dbReference type="InterPro" id="IPR055775">
    <property type="entry name" value="DUF7351"/>
</dbReference>
<sequence>MDGTRPAAAFELLAAEPRMDILQSLVAARREGETPLAFSTLRRRTAIDDSGRFNYHLGKLVGTFVEKSEEGYDLSYAGRAVVAAVIAGTYSGAERKEPTDLGDCVLCGAPVTAGYADGELAVRCEADHGLFVTGFPPGAAADMDTETLLETAALRTYQRMEFATTGRCPECLGPLATEPTTTAVDGGEMHVFASRCDRCGERFAASAGTYLVLAPEVVAFYRDHGADVHHARPWRVAVAVDGRGPGGIGTATASVADDDPYRLRFELTVEGDTLAVTLDDRGRVVATGEPP</sequence>
<evidence type="ECO:0000313" key="3">
    <source>
        <dbReference type="EMBL" id="MFC7234707.1"/>
    </source>
</evidence>
<dbReference type="InterPro" id="IPR055771">
    <property type="entry name" value="DUF7347"/>
</dbReference>
<comment type="caution">
    <text evidence="3">The sequence shown here is derived from an EMBL/GenBank/DDBJ whole genome shotgun (WGS) entry which is preliminary data.</text>
</comment>
<dbReference type="GeneID" id="79266376"/>